<gene>
    <name evidence="1" type="ORF">PAPOLLO_LOCUS11017</name>
</gene>
<dbReference type="PANTHER" id="PTHR10773:SF19">
    <property type="match status" value="1"/>
</dbReference>
<evidence type="ECO:0000313" key="1">
    <source>
        <dbReference type="EMBL" id="CAG4985344.1"/>
    </source>
</evidence>
<organism evidence="1 2">
    <name type="scientific">Parnassius apollo</name>
    <name type="common">Apollo butterfly</name>
    <name type="synonym">Papilio apollo</name>
    <dbReference type="NCBI Taxonomy" id="110799"/>
    <lineage>
        <taxon>Eukaryota</taxon>
        <taxon>Metazoa</taxon>
        <taxon>Ecdysozoa</taxon>
        <taxon>Arthropoda</taxon>
        <taxon>Hexapoda</taxon>
        <taxon>Insecta</taxon>
        <taxon>Pterygota</taxon>
        <taxon>Neoptera</taxon>
        <taxon>Endopterygota</taxon>
        <taxon>Lepidoptera</taxon>
        <taxon>Glossata</taxon>
        <taxon>Ditrysia</taxon>
        <taxon>Papilionoidea</taxon>
        <taxon>Papilionidae</taxon>
        <taxon>Parnassiinae</taxon>
        <taxon>Parnassini</taxon>
        <taxon>Parnassius</taxon>
        <taxon>Parnassius</taxon>
    </lineage>
</organism>
<dbReference type="OrthoDB" id="6136790at2759"/>
<proteinExistence type="predicted"/>
<dbReference type="AlphaFoldDB" id="A0A8S3WWI0"/>
<dbReference type="EMBL" id="CAJQZP010000787">
    <property type="protein sequence ID" value="CAG4985344.1"/>
    <property type="molecule type" value="Genomic_DNA"/>
</dbReference>
<dbReference type="PANTHER" id="PTHR10773">
    <property type="entry name" value="DNA-DIRECTED RNA POLYMERASES I, II, AND III SUBUNIT RPABC2"/>
    <property type="match status" value="1"/>
</dbReference>
<evidence type="ECO:0000313" key="2">
    <source>
        <dbReference type="Proteomes" id="UP000691718"/>
    </source>
</evidence>
<protein>
    <submittedName>
        <fullName evidence="1">(apollo) hypothetical protein</fullName>
    </submittedName>
</protein>
<accession>A0A8S3WWI0</accession>
<reference evidence="1" key="1">
    <citation type="submission" date="2021-04" db="EMBL/GenBank/DDBJ databases">
        <authorList>
            <person name="Tunstrom K."/>
        </authorList>
    </citation>
    <scope>NUCLEOTIDE SEQUENCE</scope>
</reference>
<keyword evidence="2" id="KW-1185">Reference proteome</keyword>
<sequence>MFLDSFNITDMWITTLFKKWMKIMKKSLQTIAIANARNENIKISVCQHINSIPVKESHYVRQRTSKLYFEESLTFPKLYSLYIEWMTKNNPSDTKAIQEQYRRIFYKELNIEFFKPKKDQSLKCEVHEKPSELEKEITTRDYALHMANKCIIRQIKDNDKVEAKQSKKNC</sequence>
<dbReference type="Proteomes" id="UP000691718">
    <property type="component" value="Unassembled WGS sequence"/>
</dbReference>
<comment type="caution">
    <text evidence="1">The sequence shown here is derived from an EMBL/GenBank/DDBJ whole genome shotgun (WGS) entry which is preliminary data.</text>
</comment>
<name>A0A8S3WWI0_PARAO</name>